<reference evidence="2" key="1">
    <citation type="journal article" date="2021" name="bioRxiv">
        <title>Whole Genome Assembly and Annotation of Northern Wild Rice, Zizania palustris L., Supports a Whole Genome Duplication in the Zizania Genus.</title>
        <authorList>
            <person name="Haas M."/>
            <person name="Kono T."/>
            <person name="Macchietto M."/>
            <person name="Millas R."/>
            <person name="McGilp L."/>
            <person name="Shao M."/>
            <person name="Duquette J."/>
            <person name="Hirsch C.N."/>
            <person name="Kimball J."/>
        </authorList>
    </citation>
    <scope>NUCLEOTIDE SEQUENCE</scope>
    <source>
        <tissue evidence="2">Fresh leaf tissue</tissue>
    </source>
</reference>
<comment type="caution">
    <text evidence="2">The sequence shown here is derived from an EMBL/GenBank/DDBJ whole genome shotgun (WGS) entry which is preliminary data.</text>
</comment>
<dbReference type="EMBL" id="JAAALK010000288">
    <property type="protein sequence ID" value="KAG8054668.1"/>
    <property type="molecule type" value="Genomic_DNA"/>
</dbReference>
<accession>A0A8J5RZ51</accession>
<proteinExistence type="predicted"/>
<reference evidence="2" key="2">
    <citation type="submission" date="2021-02" db="EMBL/GenBank/DDBJ databases">
        <authorList>
            <person name="Kimball J.A."/>
            <person name="Haas M.W."/>
            <person name="Macchietto M."/>
            <person name="Kono T."/>
            <person name="Duquette J."/>
            <person name="Shao M."/>
        </authorList>
    </citation>
    <scope>NUCLEOTIDE SEQUENCE</scope>
    <source>
        <tissue evidence="2">Fresh leaf tissue</tissue>
    </source>
</reference>
<organism evidence="2 3">
    <name type="scientific">Zizania palustris</name>
    <name type="common">Northern wild rice</name>
    <dbReference type="NCBI Taxonomy" id="103762"/>
    <lineage>
        <taxon>Eukaryota</taxon>
        <taxon>Viridiplantae</taxon>
        <taxon>Streptophyta</taxon>
        <taxon>Embryophyta</taxon>
        <taxon>Tracheophyta</taxon>
        <taxon>Spermatophyta</taxon>
        <taxon>Magnoliopsida</taxon>
        <taxon>Liliopsida</taxon>
        <taxon>Poales</taxon>
        <taxon>Poaceae</taxon>
        <taxon>BOP clade</taxon>
        <taxon>Oryzoideae</taxon>
        <taxon>Oryzeae</taxon>
        <taxon>Zizaniinae</taxon>
        <taxon>Zizania</taxon>
    </lineage>
</organism>
<dbReference type="Proteomes" id="UP000729402">
    <property type="component" value="Unassembled WGS sequence"/>
</dbReference>
<evidence type="ECO:0000313" key="2">
    <source>
        <dbReference type="EMBL" id="KAG8054668.1"/>
    </source>
</evidence>
<sequence>MGLRVHPFSPRSVGHPLVVYRVRPETNPTRRRRQAAGRRCSARRRLSASAHVRGRRRRPRPPFRFDDLPNTIYSTPPPGTQGPRPAG</sequence>
<keyword evidence="3" id="KW-1185">Reference proteome</keyword>
<feature type="compositionally biased region" description="Pro residues" evidence="1">
    <location>
        <begin position="75"/>
        <end position="87"/>
    </location>
</feature>
<evidence type="ECO:0000313" key="3">
    <source>
        <dbReference type="Proteomes" id="UP000729402"/>
    </source>
</evidence>
<gene>
    <name evidence="2" type="ORF">GUJ93_ZPchr0001g32349</name>
</gene>
<dbReference type="AlphaFoldDB" id="A0A8J5RZ51"/>
<protein>
    <submittedName>
        <fullName evidence="2">Uncharacterized protein</fullName>
    </submittedName>
</protein>
<feature type="compositionally biased region" description="Basic residues" evidence="1">
    <location>
        <begin position="29"/>
        <end position="61"/>
    </location>
</feature>
<name>A0A8J5RZ51_ZIZPA</name>
<evidence type="ECO:0000256" key="1">
    <source>
        <dbReference type="SAM" id="MobiDB-lite"/>
    </source>
</evidence>
<feature type="region of interest" description="Disordered" evidence="1">
    <location>
        <begin position="21"/>
        <end position="87"/>
    </location>
</feature>